<dbReference type="GO" id="GO:0016783">
    <property type="term" value="F:sulfurtransferase activity"/>
    <property type="evidence" value="ECO:0007669"/>
    <property type="project" value="InterPro"/>
</dbReference>
<dbReference type="PANTHER" id="PTHR43169">
    <property type="entry name" value="EXSB FAMILY PROTEIN"/>
    <property type="match status" value="1"/>
</dbReference>
<keyword evidence="3" id="KW-0378">Hydrolase</keyword>
<dbReference type="InterPro" id="IPR022310">
    <property type="entry name" value="NAD/GMP_synthase"/>
</dbReference>
<evidence type="ECO:0000256" key="1">
    <source>
        <dbReference type="PIRSR" id="PIRSR006661-1"/>
    </source>
</evidence>
<evidence type="ECO:0000313" key="3">
    <source>
        <dbReference type="EMBL" id="GCE12033.1"/>
    </source>
</evidence>
<dbReference type="GO" id="GO:0006163">
    <property type="term" value="P:purine nucleotide metabolic process"/>
    <property type="evidence" value="ECO:0007669"/>
    <property type="project" value="UniProtKB-ARBA"/>
</dbReference>
<feature type="active site" description="Nucleophile and sulfur donor" evidence="1">
    <location>
        <position position="193"/>
    </location>
</feature>
<dbReference type="Proteomes" id="UP000287352">
    <property type="component" value="Unassembled WGS sequence"/>
</dbReference>
<comment type="caution">
    <text evidence="3">The sequence shown here is derived from an EMBL/GenBank/DDBJ whole genome shotgun (WGS) entry which is preliminary data.</text>
</comment>
<sequence>MIDTNASAMPIVGDTALDAETQAKYEHLQQILREMGSVLVAYSGGVDSALLLKVAYDVLGERALGAIASSPAYAPEETQEALDVAQQLGLPLVTLETHELENEQYVKNDLNRCYFCKTELFTHLEPLAKERGLEYIAYGVNTDDDGDFRPGQRAAREFAVRGPLKEAGMGKREIRAVAKLLQMSVWDKPALACFSSRIPYGSKVDVASLQMVYKAEKFLRDLGFRQLRVRHHDKIARIEVERADIVRLVEEEMSRVVTDGLRKIGYAYVTVDLLGYRSGSMNEGFFKKKKDLDKK</sequence>
<keyword evidence="4" id="KW-1185">Reference proteome</keyword>
<dbReference type="PANTHER" id="PTHR43169:SF2">
    <property type="entry name" value="NAD_GMP SYNTHASE DOMAIN-CONTAINING PROTEIN"/>
    <property type="match status" value="1"/>
</dbReference>
<dbReference type="CDD" id="cd01990">
    <property type="entry name" value="LarE-like"/>
    <property type="match status" value="1"/>
</dbReference>
<dbReference type="NCBIfam" id="TIGR00268">
    <property type="entry name" value="ATP-dependent sacrificial sulfur transferase LarE"/>
    <property type="match status" value="1"/>
</dbReference>
<name>A0A401ZYX3_9CHLR</name>
<dbReference type="InterPro" id="IPR005232">
    <property type="entry name" value="LarE"/>
</dbReference>
<dbReference type="SUPFAM" id="SSF52402">
    <property type="entry name" value="Adenine nucleotide alpha hydrolases-like"/>
    <property type="match status" value="1"/>
</dbReference>
<proteinExistence type="predicted"/>
<protein>
    <submittedName>
        <fullName evidence="3">Adenine nucleotide alpha hydrolase</fullName>
    </submittedName>
</protein>
<dbReference type="AlphaFoldDB" id="A0A401ZYX3"/>
<dbReference type="GO" id="GO:0016787">
    <property type="term" value="F:hydrolase activity"/>
    <property type="evidence" value="ECO:0007669"/>
    <property type="project" value="UniProtKB-KW"/>
</dbReference>
<dbReference type="RefSeq" id="WP_245994037.1">
    <property type="nucleotide sequence ID" value="NZ_BIFR01000001.1"/>
</dbReference>
<accession>A0A401ZYX3</accession>
<feature type="domain" description="NAD/GMP synthase" evidence="2">
    <location>
        <begin position="27"/>
        <end position="98"/>
    </location>
</feature>
<evidence type="ECO:0000313" key="4">
    <source>
        <dbReference type="Proteomes" id="UP000287352"/>
    </source>
</evidence>
<gene>
    <name evidence="3" type="ORF">KTT_18920</name>
</gene>
<dbReference type="InterPro" id="IPR014729">
    <property type="entry name" value="Rossmann-like_a/b/a_fold"/>
</dbReference>
<dbReference type="EMBL" id="BIFR01000001">
    <property type="protein sequence ID" value="GCE12033.1"/>
    <property type="molecule type" value="Genomic_DNA"/>
</dbReference>
<evidence type="ECO:0000259" key="2">
    <source>
        <dbReference type="Pfam" id="PF02540"/>
    </source>
</evidence>
<organism evidence="3 4">
    <name type="scientific">Tengunoibacter tsumagoiensis</name>
    <dbReference type="NCBI Taxonomy" id="2014871"/>
    <lineage>
        <taxon>Bacteria</taxon>
        <taxon>Bacillati</taxon>
        <taxon>Chloroflexota</taxon>
        <taxon>Ktedonobacteria</taxon>
        <taxon>Ktedonobacterales</taxon>
        <taxon>Dictyobacteraceae</taxon>
        <taxon>Tengunoibacter</taxon>
    </lineage>
</organism>
<dbReference type="InterPro" id="IPR052188">
    <property type="entry name" value="Ni-pincer_cofactor_biosynth"/>
</dbReference>
<reference evidence="4" key="1">
    <citation type="submission" date="2018-12" db="EMBL/GenBank/DDBJ databases">
        <title>Tengunoibacter tsumagoiensis gen. nov., sp. nov., Dictyobacter kobayashii sp. nov., D. alpinus sp. nov., and D. joshuensis sp. nov. and description of Dictyobacteraceae fam. nov. within the order Ktedonobacterales isolated from Tengu-no-mugimeshi.</title>
        <authorList>
            <person name="Wang C.M."/>
            <person name="Zheng Y."/>
            <person name="Sakai Y."/>
            <person name="Toyoda A."/>
            <person name="Minakuchi Y."/>
            <person name="Abe K."/>
            <person name="Yokota A."/>
            <person name="Yabe S."/>
        </authorList>
    </citation>
    <scope>NUCLEOTIDE SEQUENCE [LARGE SCALE GENOMIC DNA]</scope>
    <source>
        <strain evidence="4">Uno3</strain>
    </source>
</reference>
<dbReference type="Gene3D" id="3.40.50.620">
    <property type="entry name" value="HUPs"/>
    <property type="match status" value="1"/>
</dbReference>
<dbReference type="PIRSF" id="PIRSF006661">
    <property type="entry name" value="PP-lp_UCP006661"/>
    <property type="match status" value="1"/>
</dbReference>
<dbReference type="Pfam" id="PF02540">
    <property type="entry name" value="NAD_synthase"/>
    <property type="match status" value="1"/>
</dbReference>